<evidence type="ECO:0000256" key="1">
    <source>
        <dbReference type="SAM" id="SignalP"/>
    </source>
</evidence>
<feature type="chain" id="PRO_5038665053" description="Tachylectin 2 domain-containing protein" evidence="1">
    <location>
        <begin position="34"/>
        <end position="650"/>
    </location>
</feature>
<evidence type="ECO:0000313" key="4">
    <source>
        <dbReference type="Proteomes" id="UP000185596"/>
    </source>
</evidence>
<feature type="signal peptide" evidence="1">
    <location>
        <begin position="1"/>
        <end position="33"/>
    </location>
</feature>
<feature type="domain" description="Tachylectin 2" evidence="2">
    <location>
        <begin position="55"/>
        <end position="277"/>
    </location>
</feature>
<dbReference type="InterPro" id="IPR036813">
    <property type="entry name" value="Tachylectin2_sf"/>
</dbReference>
<dbReference type="STRING" id="1912961.BU204_08370"/>
<keyword evidence="4" id="KW-1185">Reference proteome</keyword>
<dbReference type="EMBL" id="MSIE01000011">
    <property type="protein sequence ID" value="OLF18133.1"/>
    <property type="molecule type" value="Genomic_DNA"/>
</dbReference>
<organism evidence="3 4">
    <name type="scientific">Actinophytocola xanthii</name>
    <dbReference type="NCBI Taxonomy" id="1912961"/>
    <lineage>
        <taxon>Bacteria</taxon>
        <taxon>Bacillati</taxon>
        <taxon>Actinomycetota</taxon>
        <taxon>Actinomycetes</taxon>
        <taxon>Pseudonocardiales</taxon>
        <taxon>Pseudonocardiaceae</taxon>
    </lineage>
</organism>
<dbReference type="Gene3D" id="2.115.10.10">
    <property type="entry name" value="Tachylectin 2"/>
    <property type="match status" value="1"/>
</dbReference>
<protein>
    <recommendedName>
        <fullName evidence="2">Tachylectin 2 domain-containing protein</fullName>
    </recommendedName>
</protein>
<comment type="caution">
    <text evidence="3">The sequence shown here is derived from an EMBL/GenBank/DDBJ whole genome shotgun (WGS) entry which is preliminary data.</text>
</comment>
<evidence type="ECO:0000313" key="3">
    <source>
        <dbReference type="EMBL" id="OLF18133.1"/>
    </source>
</evidence>
<dbReference type="OrthoDB" id="3660483at2"/>
<gene>
    <name evidence="3" type="ORF">BU204_08370</name>
</gene>
<sequence>MMPNNRGWGRRWIAAACCTVLWSSLVATTTATAVAQAPPELDCEESAAVLRVPTNGDMLLYQHLEPETGAAVWQPRPPVIGRGWQNSRPVAAPGGVVYAAQQNGALRRYRWTGSAWQTFAGGAQHEVISGAGWERYVTAAYRNRLTVDSEGHIYTVEPDGWLHWRAYDTRTRTWTHRQITPGWEGFTMIVAAGPGVIYARRGDGALFRVQYHAESQRWLGPGEQVDDGWQNYDRVISPGADILYGIRPNGEMYWHRFDPMEGEWTAEAGRLIGRAWIDHATTAAPSSCTLDGGYPIPTRPVVPAQPMAPAALLYTEAGQVVYSYVDREGRAVQASLPEVSGAARLAFSAVPRFSPVTGTPSLVEQDNGTVHLVALGTDADVRGSAQATPNGAWSTAARLGGFLPHSPVTARLAGGRVFIAGLDESNRLWVRTQAGPLQPFVPWTEVDHTPLAGGRLTVVPTEAGGARLLGMGPGGTFHVATFEDDELGPWTSLGGTGFAGRVSAVAMPDGTLQVFANLNGVVHTQRETANGFTGTWTPMDMDTADPDVSVAVAGTPSAVEAPSGAIMVVVRGADGFLYYSGQVTPGAEEFTPWRDLTAGEERTGTDPTALAVPDENTWVVAYRTERDLPRLRRHAPVGAFPSIPLALPRR</sequence>
<dbReference type="SUPFAM" id="SSF89372">
    <property type="entry name" value="Fucose-specific lectin"/>
    <property type="match status" value="1"/>
</dbReference>
<keyword evidence="1" id="KW-0732">Signal</keyword>
<name>A0A1Q8CUU8_9PSEU</name>
<accession>A0A1Q8CUU8</accession>
<proteinExistence type="predicted"/>
<dbReference type="Gene3D" id="2.120.10.70">
    <property type="entry name" value="Fucose-specific lectin"/>
    <property type="match status" value="1"/>
</dbReference>
<dbReference type="Pfam" id="PF14517">
    <property type="entry name" value="Tachylectin"/>
    <property type="match status" value="1"/>
</dbReference>
<evidence type="ECO:0000259" key="2">
    <source>
        <dbReference type="Pfam" id="PF14517"/>
    </source>
</evidence>
<dbReference type="Proteomes" id="UP000185596">
    <property type="component" value="Unassembled WGS sequence"/>
</dbReference>
<dbReference type="InterPro" id="IPR023294">
    <property type="entry name" value="Tachylectin2"/>
</dbReference>
<dbReference type="SUPFAM" id="SSF50934">
    <property type="entry name" value="Tachylectin-2"/>
    <property type="match status" value="1"/>
</dbReference>
<dbReference type="AlphaFoldDB" id="A0A1Q8CUU8"/>
<dbReference type="RefSeq" id="WP_075124992.1">
    <property type="nucleotide sequence ID" value="NZ_MSIE01000011.1"/>
</dbReference>
<reference evidence="3 4" key="1">
    <citation type="submission" date="2016-12" db="EMBL/GenBank/DDBJ databases">
        <title>The draft genome sequence of Actinophytocola sp. 11-183.</title>
        <authorList>
            <person name="Wang W."/>
            <person name="Yuan L."/>
        </authorList>
    </citation>
    <scope>NUCLEOTIDE SEQUENCE [LARGE SCALE GENOMIC DNA]</scope>
    <source>
        <strain evidence="3 4">11-183</strain>
    </source>
</reference>